<feature type="region of interest" description="Disordered" evidence="14">
    <location>
        <begin position="2680"/>
        <end position="2737"/>
    </location>
</feature>
<organismHost>
    <name type="scientific">Gallus gallus</name>
    <name type="common">Chicken</name>
    <dbReference type="NCBI Taxonomy" id="9031"/>
</organismHost>
<feature type="region of interest" description="Disordered" evidence="14">
    <location>
        <begin position="2320"/>
        <end position="2489"/>
    </location>
</feature>
<dbReference type="GO" id="GO:0008234">
    <property type="term" value="F:cysteine-type peptidase activity"/>
    <property type="evidence" value="ECO:0007669"/>
    <property type="project" value="UniProtKB-KW"/>
</dbReference>
<evidence type="ECO:0000256" key="8">
    <source>
        <dbReference type="ARBA" id="ARBA00022801"/>
    </source>
</evidence>
<name>A0A0K0K5T2_ILTV</name>
<dbReference type="InterPro" id="IPR006928">
    <property type="entry name" value="Herpes_teg_USP"/>
</dbReference>
<dbReference type="GO" id="GO:0006508">
    <property type="term" value="P:proteolysis"/>
    <property type="evidence" value="ECO:0007669"/>
    <property type="project" value="UniProtKB-KW"/>
</dbReference>
<dbReference type="InterPro" id="IPR005210">
    <property type="entry name" value="Herpes_LT_deneddylase"/>
</dbReference>
<evidence type="ECO:0000256" key="10">
    <source>
        <dbReference type="ARBA" id="ARBA00022844"/>
    </source>
</evidence>
<feature type="compositionally biased region" description="Polar residues" evidence="14">
    <location>
        <begin position="2447"/>
        <end position="2469"/>
    </location>
</feature>
<dbReference type="GO" id="GO:0019784">
    <property type="term" value="F:deNEDDylase activity"/>
    <property type="evidence" value="ECO:0007669"/>
    <property type="project" value="InterPro"/>
</dbReference>
<keyword evidence="4" id="KW-1130">Modulation of host ubiquitin pathway by virus</keyword>
<dbReference type="GO" id="GO:0044423">
    <property type="term" value="C:virion component"/>
    <property type="evidence" value="ECO:0007669"/>
    <property type="project" value="UniProtKB-KW"/>
</dbReference>
<keyword evidence="9" id="KW-0788">Thiol protease</keyword>
<dbReference type="Pfam" id="PF03586">
    <property type="entry name" value="Herpes_UL36"/>
    <property type="match status" value="1"/>
</dbReference>
<reference evidence="17" key="1">
    <citation type="submission" date="2012-08" db="EMBL/GenBank/DDBJ databases">
        <authorList>
            <person name="Xu Y.-L."/>
            <person name="He P."/>
            <person name="Zhang L."/>
            <person name="Dong S.-L."/>
            <person name="Li F."/>
        </authorList>
    </citation>
    <scope>NUCLEOTIDE SEQUENCE [LARGE SCALE GENOMIC DNA]</scope>
</reference>
<evidence type="ECO:0000313" key="17">
    <source>
        <dbReference type="Proteomes" id="UP000165693"/>
    </source>
</evidence>
<keyword evidence="11" id="KW-1127">Modulation of host ubiquitin pathway by viral deubiquitinase</keyword>
<evidence type="ECO:0000259" key="15">
    <source>
        <dbReference type="PROSITE" id="PS51521"/>
    </source>
</evidence>
<feature type="compositionally biased region" description="Basic and acidic residues" evidence="14">
    <location>
        <begin position="2408"/>
        <end position="2430"/>
    </location>
</feature>
<dbReference type="GO" id="GO:0039648">
    <property type="term" value="P:symbiont-mediated perturbation of host ubiquitin-like protein modification"/>
    <property type="evidence" value="ECO:0007669"/>
    <property type="project" value="UniProtKB-KW"/>
</dbReference>
<evidence type="ECO:0000256" key="12">
    <source>
        <dbReference type="ARBA" id="ARBA00023200"/>
    </source>
</evidence>
<keyword evidence="12" id="KW-1035">Host cytoplasm</keyword>
<dbReference type="InterPro" id="IPR038765">
    <property type="entry name" value="Papain-like_cys_pep_sf"/>
</dbReference>
<keyword evidence="6" id="KW-0677">Repeat</keyword>
<keyword evidence="3" id="KW-0945">Host-virus interaction</keyword>
<feature type="compositionally biased region" description="Polar residues" evidence="14">
    <location>
        <begin position="2366"/>
        <end position="2377"/>
    </location>
</feature>
<keyword evidence="5" id="KW-0645">Protease</keyword>
<feature type="region of interest" description="Disordered" evidence="14">
    <location>
        <begin position="305"/>
        <end position="363"/>
    </location>
</feature>
<keyword evidence="8" id="KW-0378">Hydrolase</keyword>
<evidence type="ECO:0000256" key="4">
    <source>
        <dbReference type="ARBA" id="ARBA00022662"/>
    </source>
</evidence>
<feature type="coiled-coil region" evidence="13">
    <location>
        <begin position="844"/>
        <end position="875"/>
    </location>
</feature>
<keyword evidence="13" id="KW-0175">Coiled coil</keyword>
<accession>A0A0K0K5T2</accession>
<feature type="compositionally biased region" description="Basic residues" evidence="14">
    <location>
        <begin position="2346"/>
        <end position="2360"/>
    </location>
</feature>
<evidence type="ECO:0000256" key="7">
    <source>
        <dbReference type="ARBA" id="ARBA00022786"/>
    </source>
</evidence>
<dbReference type="Proteomes" id="UP000165693">
    <property type="component" value="Genome"/>
</dbReference>
<evidence type="ECO:0000256" key="13">
    <source>
        <dbReference type="SAM" id="Coils"/>
    </source>
</evidence>
<protein>
    <submittedName>
        <fullName evidence="16">Large tegument protein</fullName>
    </submittedName>
</protein>
<keyword evidence="2" id="KW-0920">Virion tegument</keyword>
<feature type="region of interest" description="Disordered" evidence="14">
    <location>
        <begin position="2521"/>
        <end position="2659"/>
    </location>
</feature>
<gene>
    <name evidence="16" type="primary">UL36</name>
    <name evidence="16" type="ORF">ILTVWG_ORF33</name>
</gene>
<organism evidence="16 17">
    <name type="scientific">Infectious laryngotracheitis virus</name>
    <name type="common">ILTV</name>
    <name type="synonym">Gallid herpesvirus 1</name>
    <dbReference type="NCBI Taxonomy" id="10386"/>
    <lineage>
        <taxon>Viruses</taxon>
        <taxon>Duplodnaviria</taxon>
        <taxon>Heunggongvirae</taxon>
        <taxon>Peploviricota</taxon>
        <taxon>Herviviricetes</taxon>
        <taxon>Herpesvirales</taxon>
        <taxon>Orthoherpesviridae</taxon>
        <taxon>Alphaherpesvirinae</taxon>
        <taxon>Iltovirus</taxon>
        <taxon>Iltovirus gallidalpha1</taxon>
    </lineage>
</organism>
<evidence type="ECO:0000256" key="9">
    <source>
        <dbReference type="ARBA" id="ARBA00022807"/>
    </source>
</evidence>
<feature type="compositionally biased region" description="Basic and acidic residues" evidence="14">
    <location>
        <begin position="2722"/>
        <end position="2731"/>
    </location>
</feature>
<feature type="compositionally biased region" description="Polar residues" evidence="14">
    <location>
        <begin position="325"/>
        <end position="337"/>
    </location>
</feature>
<feature type="compositionally biased region" description="Acidic residues" evidence="14">
    <location>
        <begin position="2612"/>
        <end position="2622"/>
    </location>
</feature>
<keyword evidence="1" id="KW-1048">Host nucleus</keyword>
<feature type="compositionally biased region" description="Polar residues" evidence="14">
    <location>
        <begin position="2494"/>
        <end position="2504"/>
    </location>
</feature>
<feature type="domain" description="Peptidase C76" evidence="15">
    <location>
        <begin position="19"/>
        <end position="255"/>
    </location>
</feature>
<evidence type="ECO:0000256" key="14">
    <source>
        <dbReference type="SAM" id="MobiDB-lite"/>
    </source>
</evidence>
<evidence type="ECO:0000256" key="3">
    <source>
        <dbReference type="ARBA" id="ARBA00022581"/>
    </source>
</evidence>
<dbReference type="EMBL" id="JX458823">
    <property type="protein sequence ID" value="AGN48265.1"/>
    <property type="molecule type" value="Genomic_DNA"/>
</dbReference>
<evidence type="ECO:0000256" key="2">
    <source>
        <dbReference type="ARBA" id="ARBA00022580"/>
    </source>
</evidence>
<feature type="coiled-coil region" evidence="13">
    <location>
        <begin position="1514"/>
        <end position="1541"/>
    </location>
</feature>
<proteinExistence type="predicted"/>
<feature type="compositionally biased region" description="Basic and acidic residues" evidence="14">
    <location>
        <begin position="2542"/>
        <end position="2597"/>
    </location>
</feature>
<evidence type="ECO:0000256" key="11">
    <source>
        <dbReference type="ARBA" id="ARBA00022876"/>
    </source>
</evidence>
<keyword evidence="10" id="KW-0946">Virion</keyword>
<evidence type="ECO:0000256" key="1">
    <source>
        <dbReference type="ARBA" id="ARBA00022562"/>
    </source>
</evidence>
<feature type="region of interest" description="Disordered" evidence="14">
    <location>
        <begin position="2494"/>
        <end position="2513"/>
    </location>
</feature>
<dbReference type="Gene3D" id="3.90.70.120">
    <property type="match status" value="1"/>
</dbReference>
<feature type="compositionally biased region" description="Polar residues" evidence="14">
    <location>
        <begin position="2522"/>
        <end position="2531"/>
    </location>
</feature>
<dbReference type="PROSITE" id="PS51521">
    <property type="entry name" value="HTUSP"/>
    <property type="match status" value="1"/>
</dbReference>
<evidence type="ECO:0000256" key="5">
    <source>
        <dbReference type="ARBA" id="ARBA00022670"/>
    </source>
</evidence>
<dbReference type="Pfam" id="PF04843">
    <property type="entry name" value="Herpes_teg_N"/>
    <property type="match status" value="1"/>
</dbReference>
<feature type="compositionally biased region" description="Basic and acidic residues" evidence="14">
    <location>
        <begin position="2632"/>
        <end position="2657"/>
    </location>
</feature>
<dbReference type="SUPFAM" id="SSF54001">
    <property type="entry name" value="Cysteine proteinases"/>
    <property type="match status" value="1"/>
</dbReference>
<dbReference type="GO" id="GO:0039693">
    <property type="term" value="P:viral DNA genome replication"/>
    <property type="evidence" value="ECO:0007669"/>
    <property type="project" value="InterPro"/>
</dbReference>
<keyword evidence="7" id="KW-0833">Ubl conjugation pathway</keyword>
<sequence length="2784" mass="311960">MAQDFHPPTRLPPAFGEFIVAASTSQFARKYEPVRYYMCMETSAALLRGCECYGIDSMLSADSLDAILDQGAEITRTGKAKVEDKSKKCSFRMIDCHELPRLWRSSWDEPDMLMIPSITYGNVGYDMEVTIEGFPSSMNIHGITKIIAKKIRKGLGFIMIIGDRGVAAVCSGGKDDPVYIFDSHGWEMSSAYVCKLRRIDDLPEFVRAYVKNMSGVGIDMNFLYWFNADGRDEEKVSEKTLQEIIAASVMASYGASDAELSSVTLSTQIIHPFPAHVYALGLNPEFSQKNLFELADRRKAIAPWSVPVRPRSKKRQKPQPKNPDQIGSSEKLTNLTPRKQRKHSVRSDPEAQSNTKPHSARRKLSWNLLTAEDTNPSATIELGSITPIKNALEDPLKWLPAPQETFEPALTRFLRSGILREKVRITCNRILFFIIENGVSTKNLESTVDLLIDPLATLLARIGEKNISNILTTTRLRYQDLIEKKHLLLELCHSNSEGGSVLLRKTQQVSLSLLTQTEILIAKLNQIADSAERDQLPTAYEQLSEELLECSNKTSILIEDVNSHGHKITDVVERAAKSVIESEARFADAKIAVLSLLANTWTVIDEICNIGVDVINIQATQTPDIPQAIIQGLRKFTGLDVQDINRKLDDAIIRIEDAAVKFLKKYAGAIDYSISALSSGVGGVLGRFSIPTLFVENAVNWLKNIEEIERRFQLIRQLAGNPSKNLQVLFTRKPLRIFRDLVIDGKDLTTDEKLKRWSLHLFEAHAEGLVPSPTKWISAIHDINAIAQSFGLTENMLAELENELEGVEAITAPPQVRLQYVLHTQESIKVAKAARTTVEQSRRLDALEDRASRLIDQFSKEIRKEETAHEETKRTVTQILRPLKKFEGLRNIKSALQTRNIPQEEVINLARNDDFIGKHVRDDFENLLEEYGRAFGSLNTTDLHDLVDAIRFTATLLSGGKNKHALNRAFEVFLDHAERLLFVIETAKANGDADGFSRARQEVEAVIHDVQNNRGASQIPQFLFSIRDNLYELESEAYQRARKKQLSDVIERLTKDILNATEKLNVPELRDRQIADSATVLVERVKKEVAQLDLTNEERFSPELLSLEKACSNLSEAAHNAILAIEEIEWLEATKAALLQDRGSAKFSADDWETIYDLRPHVNSAHKAHTELKHLAQNVVNDWLATGTKLLRSFFSFNPYSGNAEAGQGNKIAVAPIAASTWVHSFPLVSKYYETLFGAKVESLTTVCAIAKDILETAEVTVEGSQIDTRGVVFRLSEQLMRIPELSEFVDFYLQAHEQFIEFSSKIQTIKEKAILLQDELKKELQLAEESAQIERSPENAKKRLDHGEVIPTALIALKELPDSLHSDDVTVFDHTAYQDASHRALRDVKLFLSAEINKAEQQKKNTDGKIKNMLEQLWSVREEEVLRMQKGLKKLKGLLLGRVPKEVAPGIERAESLEDIIILFLNLFREVEEKSNSTGITSVDPKSLEWMFSSAHILDTCELVNSIDERGPLEDFKKRLDELKRLYEEADAGLKDLEAYYKYFLSAATSFKETSGKEKDTSEESWGAYVNAVHNLKESRERLASRLQMVEAQVTSTPEIKKYQKDISEYTPILQKAEENIITLTNAMRTFDEVIFKAKTEMHFKALKSLHLELTAIFESVPKWYRAKYEDIKKLILLRLELYLAYKALGIAFSDDIIPRLSSAETPFSSRVRELARASSYMRQNKKAVMTVTFHHLGTIGSVMVTDNGMPLEYTLCYRTATAKAAALWSAALCTSSDQSEPLSLELENPKDNELVKKLSVRQNAALSLVAATLWMRARTSDIEAGFHSYTIFCSTRTWPSSNKQTDTPMVAACTIYSALTYLTLSKTLGSARDVIIDEMGNFIPHTDLDKINQKNQFDKAVRIYSITAIDILILLTACEPAHLVYFGRLNYLKQTEYIVNTLDVVLSRAVREKVGITSLDPYQRKTQNKKALSFPLSKGRQHFDPSAGACFVIDPKDWLSQPPPSSILRFLDPWKRFPSVRSGICMLEKFCSGEEYETSAFLMILALKCIPRNILEALWVSMGPHDDIDGEPIDTMIHYMVSRSSPSCDYDFSPNSDLSRVFEAPDDKLFGTVDRAGIYSLREEPHKSIWDLTAFDIAIISLLFGAPVVIAYEAGELSSNNGLVLFSTIFDGRKTNPLESALSSTTAKTAIQLGDIIAGDANPIENACLASQIAELSTVLSSKPLKHAPSLLFAIDRGNKITQILVSLETAPSPFVLRLHGDPKYEDLPVKFSDTGTFSSNLGDPGDIFYSDVVGGDVPIFEDPEDICTRRPEYGEKLKEHVELPPRITFKKPEPGNTKASSQHPKHSSKRRSSKSRYFKASESCKTPSRLLSSSSDEHVITTEISKSPVRYPDASKIPLPSDSSESEKEHNTASEEKSSFENGECTRPRPIHSTVCAKTDQHESSPISTPTDNLRTIDSESPTQSGTESSPETDTDTELWDPNYDTSLYSVASPVQSGTESELSEFEQVLSETCDWKIQSPSITSDPSDNFAVITDETNLEHPTDPEPEDRSHLATTRKTSEHEGPPESITSHRDKHDTAEAKQTHCSDNEDIAHFPTYSYTWDKEVDPPEGESSDEDFTPAYVKGSHKLHEESSRRADEHKKGRIEEGERLVRDTQALDTYLRKLDNALRDGTITPYLKSIQTPPDSSSEEDDAVNEISSGTSINDKAPSEDLASDAEESKAGEREILSPLPPTARSDIYASLSVTCRMVLKGIKHARDYALDQQARIADETHKIKIILG</sequence>
<evidence type="ECO:0000313" key="16">
    <source>
        <dbReference type="EMBL" id="AGN48265.1"/>
    </source>
</evidence>
<evidence type="ECO:0000256" key="6">
    <source>
        <dbReference type="ARBA" id="ARBA00022737"/>
    </source>
</evidence>